<organism evidence="1 2">
    <name type="scientific">Hydnum rufescens UP504</name>
    <dbReference type="NCBI Taxonomy" id="1448309"/>
    <lineage>
        <taxon>Eukaryota</taxon>
        <taxon>Fungi</taxon>
        <taxon>Dikarya</taxon>
        <taxon>Basidiomycota</taxon>
        <taxon>Agaricomycotina</taxon>
        <taxon>Agaricomycetes</taxon>
        <taxon>Cantharellales</taxon>
        <taxon>Hydnaceae</taxon>
        <taxon>Hydnum</taxon>
    </lineage>
</organism>
<gene>
    <name evidence="1" type="ORF">BS47DRAFT_883115</name>
</gene>
<evidence type="ECO:0000313" key="1">
    <source>
        <dbReference type="EMBL" id="KAF9514276.1"/>
    </source>
</evidence>
<evidence type="ECO:0000313" key="2">
    <source>
        <dbReference type="Proteomes" id="UP000886523"/>
    </source>
</evidence>
<accession>A0A9P6B0U0</accession>
<keyword evidence="2" id="KW-1185">Reference proteome</keyword>
<proteinExistence type="predicted"/>
<dbReference type="EMBL" id="MU128962">
    <property type="protein sequence ID" value="KAF9514276.1"/>
    <property type="molecule type" value="Genomic_DNA"/>
</dbReference>
<reference evidence="1" key="1">
    <citation type="journal article" date="2020" name="Nat. Commun.">
        <title>Large-scale genome sequencing of mycorrhizal fungi provides insights into the early evolution of symbiotic traits.</title>
        <authorList>
            <person name="Miyauchi S."/>
            <person name="Kiss E."/>
            <person name="Kuo A."/>
            <person name="Drula E."/>
            <person name="Kohler A."/>
            <person name="Sanchez-Garcia M."/>
            <person name="Morin E."/>
            <person name="Andreopoulos B."/>
            <person name="Barry K.W."/>
            <person name="Bonito G."/>
            <person name="Buee M."/>
            <person name="Carver A."/>
            <person name="Chen C."/>
            <person name="Cichocki N."/>
            <person name="Clum A."/>
            <person name="Culley D."/>
            <person name="Crous P.W."/>
            <person name="Fauchery L."/>
            <person name="Girlanda M."/>
            <person name="Hayes R.D."/>
            <person name="Keri Z."/>
            <person name="LaButti K."/>
            <person name="Lipzen A."/>
            <person name="Lombard V."/>
            <person name="Magnuson J."/>
            <person name="Maillard F."/>
            <person name="Murat C."/>
            <person name="Nolan M."/>
            <person name="Ohm R.A."/>
            <person name="Pangilinan J."/>
            <person name="Pereira M.F."/>
            <person name="Perotto S."/>
            <person name="Peter M."/>
            <person name="Pfister S."/>
            <person name="Riley R."/>
            <person name="Sitrit Y."/>
            <person name="Stielow J.B."/>
            <person name="Szollosi G."/>
            <person name="Zifcakova L."/>
            <person name="Stursova M."/>
            <person name="Spatafora J.W."/>
            <person name="Tedersoo L."/>
            <person name="Vaario L.M."/>
            <person name="Yamada A."/>
            <person name="Yan M."/>
            <person name="Wang P."/>
            <person name="Xu J."/>
            <person name="Bruns T."/>
            <person name="Baldrian P."/>
            <person name="Vilgalys R."/>
            <person name="Dunand C."/>
            <person name="Henrissat B."/>
            <person name="Grigoriev I.V."/>
            <person name="Hibbett D."/>
            <person name="Nagy L.G."/>
            <person name="Martin F.M."/>
        </authorList>
    </citation>
    <scope>NUCLEOTIDE SEQUENCE</scope>
    <source>
        <strain evidence="1">UP504</strain>
    </source>
</reference>
<name>A0A9P6B0U0_9AGAM</name>
<dbReference type="AlphaFoldDB" id="A0A9P6B0U0"/>
<protein>
    <submittedName>
        <fullName evidence="1">Uncharacterized protein</fullName>
    </submittedName>
</protein>
<dbReference type="Proteomes" id="UP000886523">
    <property type="component" value="Unassembled WGS sequence"/>
</dbReference>
<sequence length="149" mass="17401">MWHASEQTLKNSTSASLRKRNHLFMMPSGEESSRKMAPLSQSLFPNPYYNCFLLKSYARESTNQMTTTCGHIPSLGDILTLLPNRDDEKYFSFWVVFLIICPNRCICFSGTKRMQTTSFRRALYLRFSPDFLKNCQPFIFATWRRSAQV</sequence>
<comment type="caution">
    <text evidence="1">The sequence shown here is derived from an EMBL/GenBank/DDBJ whole genome shotgun (WGS) entry which is preliminary data.</text>
</comment>